<sequence>MRFILFLLSLSFLVLAMPVRRADDVLGLISALNDGLASGQSPDITSTSHSLAALSTTTTTSETKNQIAIKTASIISHLADNGNNEALKDLIVNIEKCVPGVDKEIYRILNVGTIAKLRANGGSVAPVLNQAEVKVTISI</sequence>
<feature type="chain" id="PRO_5034897133" evidence="1">
    <location>
        <begin position="17"/>
        <end position="139"/>
    </location>
</feature>
<dbReference type="Proteomes" id="UP000663846">
    <property type="component" value="Unassembled WGS sequence"/>
</dbReference>
<comment type="caution">
    <text evidence="2">The sequence shown here is derived from an EMBL/GenBank/DDBJ whole genome shotgun (WGS) entry which is preliminary data.</text>
</comment>
<reference evidence="2" key="1">
    <citation type="submission" date="2021-01" db="EMBL/GenBank/DDBJ databases">
        <authorList>
            <person name="Kaushik A."/>
        </authorList>
    </citation>
    <scope>NUCLEOTIDE SEQUENCE</scope>
    <source>
        <strain evidence="2">AG1-1C</strain>
    </source>
</reference>
<protein>
    <submittedName>
        <fullName evidence="2">Uncharacterized protein</fullName>
    </submittedName>
</protein>
<gene>
    <name evidence="2" type="ORF">RDB_LOCUS11879</name>
</gene>
<accession>A0A8H2W9R4</accession>
<dbReference type="AlphaFoldDB" id="A0A8H2W9R4"/>
<feature type="signal peptide" evidence="1">
    <location>
        <begin position="1"/>
        <end position="16"/>
    </location>
</feature>
<name>A0A8H2W9R4_9AGAM</name>
<evidence type="ECO:0000256" key="1">
    <source>
        <dbReference type="SAM" id="SignalP"/>
    </source>
</evidence>
<keyword evidence="1" id="KW-0732">Signal</keyword>
<organism evidence="2 3">
    <name type="scientific">Rhizoctonia solani</name>
    <dbReference type="NCBI Taxonomy" id="456999"/>
    <lineage>
        <taxon>Eukaryota</taxon>
        <taxon>Fungi</taxon>
        <taxon>Dikarya</taxon>
        <taxon>Basidiomycota</taxon>
        <taxon>Agaricomycotina</taxon>
        <taxon>Agaricomycetes</taxon>
        <taxon>Cantharellales</taxon>
        <taxon>Ceratobasidiaceae</taxon>
        <taxon>Rhizoctonia</taxon>
    </lineage>
</organism>
<evidence type="ECO:0000313" key="2">
    <source>
        <dbReference type="EMBL" id="CAE6352083.1"/>
    </source>
</evidence>
<proteinExistence type="predicted"/>
<dbReference type="EMBL" id="CAJMWS010000058">
    <property type="protein sequence ID" value="CAE6352083.1"/>
    <property type="molecule type" value="Genomic_DNA"/>
</dbReference>
<evidence type="ECO:0000313" key="3">
    <source>
        <dbReference type="Proteomes" id="UP000663846"/>
    </source>
</evidence>